<dbReference type="CDD" id="cd13431">
    <property type="entry name" value="LDT_IgD_like_1"/>
    <property type="match status" value="1"/>
</dbReference>
<dbReference type="RefSeq" id="WP_347133098.1">
    <property type="nucleotide sequence ID" value="NZ_JABFYL010000004.1"/>
</dbReference>
<dbReference type="Pfam" id="PF03734">
    <property type="entry name" value="YkuD"/>
    <property type="match status" value="1"/>
</dbReference>
<dbReference type="UniPathway" id="UPA00219"/>
<keyword evidence="5" id="KW-0012">Acyltransferase</keyword>
<dbReference type="Gene3D" id="2.60.40.3710">
    <property type="match status" value="1"/>
</dbReference>
<evidence type="ECO:0000256" key="1">
    <source>
        <dbReference type="ARBA" id="ARBA00004752"/>
    </source>
</evidence>
<dbReference type="PROSITE" id="PS52029">
    <property type="entry name" value="LD_TPASE"/>
    <property type="match status" value="1"/>
</dbReference>
<dbReference type="Proteomes" id="UP000570517">
    <property type="component" value="Unassembled WGS sequence"/>
</dbReference>
<evidence type="ECO:0000256" key="7">
    <source>
        <dbReference type="PROSITE-ProRule" id="PRU01373"/>
    </source>
</evidence>
<dbReference type="SUPFAM" id="SSF141523">
    <property type="entry name" value="L,D-transpeptidase catalytic domain-like"/>
    <property type="match status" value="1"/>
</dbReference>
<dbReference type="InterPro" id="IPR005490">
    <property type="entry name" value="LD_TPept_cat_dom"/>
</dbReference>
<evidence type="ECO:0000256" key="4">
    <source>
        <dbReference type="ARBA" id="ARBA00022984"/>
    </source>
</evidence>
<dbReference type="PANTHER" id="PTHR30582">
    <property type="entry name" value="L,D-TRANSPEPTIDASE"/>
    <property type="match status" value="1"/>
</dbReference>
<name>A0A850PCZ0_9MYCO</name>
<evidence type="ECO:0000313" key="9">
    <source>
        <dbReference type="EMBL" id="NVN48351.1"/>
    </source>
</evidence>
<feature type="domain" description="L,D-TPase catalytic" evidence="8">
    <location>
        <begin position="140"/>
        <end position="265"/>
    </location>
</feature>
<dbReference type="AlphaFoldDB" id="A0A850PCZ0"/>
<dbReference type="GO" id="GO:0008360">
    <property type="term" value="P:regulation of cell shape"/>
    <property type="evidence" value="ECO:0007669"/>
    <property type="project" value="UniProtKB-UniRule"/>
</dbReference>
<dbReference type="Gene3D" id="2.40.440.10">
    <property type="entry name" value="L,D-transpeptidase catalytic domain-like"/>
    <property type="match status" value="1"/>
</dbReference>
<dbReference type="InterPro" id="IPR038063">
    <property type="entry name" value="Transpep_catalytic_dom"/>
</dbReference>
<organism evidence="9 10">
    <name type="scientific">Mycolicibacterium hippocampi</name>
    <dbReference type="NCBI Taxonomy" id="659824"/>
    <lineage>
        <taxon>Bacteria</taxon>
        <taxon>Bacillati</taxon>
        <taxon>Actinomycetota</taxon>
        <taxon>Actinomycetes</taxon>
        <taxon>Mycobacteriales</taxon>
        <taxon>Mycobacteriaceae</taxon>
        <taxon>Mycolicibacterium</taxon>
    </lineage>
</organism>
<dbReference type="GO" id="GO:0071972">
    <property type="term" value="F:peptidoglycan L,D-transpeptidase activity"/>
    <property type="evidence" value="ECO:0007669"/>
    <property type="project" value="TreeGrafter"/>
</dbReference>
<protein>
    <submittedName>
        <fullName evidence="9">L,D-transpeptidase</fullName>
    </submittedName>
</protein>
<dbReference type="InterPro" id="IPR041280">
    <property type="entry name" value="Big_10"/>
</dbReference>
<dbReference type="EMBL" id="JABFYL010000004">
    <property type="protein sequence ID" value="NVN48351.1"/>
    <property type="molecule type" value="Genomic_DNA"/>
</dbReference>
<evidence type="ECO:0000256" key="3">
    <source>
        <dbReference type="ARBA" id="ARBA00022960"/>
    </source>
</evidence>
<evidence type="ECO:0000256" key="6">
    <source>
        <dbReference type="ARBA" id="ARBA00023316"/>
    </source>
</evidence>
<dbReference type="CDD" id="cd16913">
    <property type="entry name" value="YkuD_like"/>
    <property type="match status" value="1"/>
</dbReference>
<keyword evidence="3 7" id="KW-0133">Cell shape</keyword>
<dbReference type="PANTHER" id="PTHR30582:SF2">
    <property type="entry name" value="L,D-TRANSPEPTIDASE YCIB-RELATED"/>
    <property type="match status" value="1"/>
</dbReference>
<keyword evidence="4 7" id="KW-0573">Peptidoglycan synthesis</keyword>
<dbReference type="Pfam" id="PF17964">
    <property type="entry name" value="Big_10"/>
    <property type="match status" value="1"/>
</dbReference>
<keyword evidence="2" id="KW-0808">Transferase</keyword>
<keyword evidence="10" id="KW-1185">Reference proteome</keyword>
<evidence type="ECO:0000313" key="10">
    <source>
        <dbReference type="Proteomes" id="UP000570517"/>
    </source>
</evidence>
<dbReference type="InterPro" id="IPR050979">
    <property type="entry name" value="LD-transpeptidase"/>
</dbReference>
<dbReference type="GO" id="GO:0071555">
    <property type="term" value="P:cell wall organization"/>
    <property type="evidence" value="ECO:0007669"/>
    <property type="project" value="UniProtKB-UniRule"/>
</dbReference>
<gene>
    <name evidence="9" type="ORF">HLY00_2726</name>
</gene>
<keyword evidence="6 7" id="KW-0961">Cell wall biogenesis/degradation</keyword>
<reference evidence="9 10" key="1">
    <citation type="submission" date="2020-05" db="EMBL/GenBank/DDBJ databases">
        <title>Draft genome sequence of Mycobacterium hippocampi DL, isolated from European seabass, Dicentrarchus labrax, reared in fish farms.</title>
        <authorList>
            <person name="Stathopoulou P."/>
            <person name="Asimakis E."/>
            <person name="Tzokas K."/>
            <person name="Batargias C."/>
            <person name="Tsiamis G."/>
        </authorList>
    </citation>
    <scope>NUCLEOTIDE SEQUENCE [LARGE SCALE GENOMIC DNA]</scope>
    <source>
        <strain evidence="9 10">DL</strain>
    </source>
</reference>
<accession>A0A850PCZ0</accession>
<dbReference type="GO" id="GO:0005576">
    <property type="term" value="C:extracellular region"/>
    <property type="evidence" value="ECO:0007669"/>
    <property type="project" value="TreeGrafter"/>
</dbReference>
<evidence type="ECO:0000259" key="8">
    <source>
        <dbReference type="PROSITE" id="PS52029"/>
    </source>
</evidence>
<dbReference type="GO" id="GO:0018104">
    <property type="term" value="P:peptidoglycan-protein cross-linking"/>
    <property type="evidence" value="ECO:0007669"/>
    <property type="project" value="TreeGrafter"/>
</dbReference>
<comment type="pathway">
    <text evidence="1 7">Cell wall biogenesis; peptidoglycan biosynthesis.</text>
</comment>
<evidence type="ECO:0000256" key="5">
    <source>
        <dbReference type="ARBA" id="ARBA00023315"/>
    </source>
</evidence>
<sequence length="266" mass="27558">MLSARVQRTRPGGRITRRIVAVIGSALLVSGLSVAGPLPSGWAGSAVPSAVAGVTPVSGQTVGVAHPVTVTFTGAINNRAAAEGSIAVTPAGAPETASGSFVWLDDHVVEWTPAEFFPAHTPINVSVGGFSTSFQTGSSVVGVADISDYSFTVSIDGVTARQMPASMGKAKFPTPVGRFTALSKERNVTFDSRTIGIPLDDPEGYLIKGEYGIRVTWGGVYVHSAPWSVGSQGYANVSHGCINLSPDNAAWYFDNVRVGDPIIVQA</sequence>
<comment type="caution">
    <text evidence="9">The sequence shown here is derived from an EMBL/GenBank/DDBJ whole genome shotgun (WGS) entry which is preliminary data.</text>
</comment>
<proteinExistence type="predicted"/>
<evidence type="ECO:0000256" key="2">
    <source>
        <dbReference type="ARBA" id="ARBA00022679"/>
    </source>
</evidence>
<feature type="active site" description="Proton donor/acceptor" evidence="7">
    <location>
        <position position="223"/>
    </location>
</feature>
<dbReference type="GO" id="GO:0016746">
    <property type="term" value="F:acyltransferase activity"/>
    <property type="evidence" value="ECO:0007669"/>
    <property type="project" value="UniProtKB-KW"/>
</dbReference>
<feature type="active site" description="Nucleophile" evidence="7">
    <location>
        <position position="241"/>
    </location>
</feature>